<comment type="subcellular location">
    <subcellularLocation>
        <location evidence="1">Cell membrane</location>
        <topology evidence="1">Single-pass membrane protein</topology>
    </subcellularLocation>
</comment>
<dbReference type="PANTHER" id="PTHR33909:SF1">
    <property type="entry name" value="SEC TRANSLOCON ACCESSORY COMPLEX SUBUNIT YAJC"/>
    <property type="match status" value="1"/>
</dbReference>
<protein>
    <recommendedName>
        <fullName evidence="11">Preprotein translocase subunit YajC</fullName>
    </recommendedName>
</protein>
<dbReference type="GO" id="GO:0005886">
    <property type="term" value="C:plasma membrane"/>
    <property type="evidence" value="ECO:0007669"/>
    <property type="project" value="UniProtKB-SubCell"/>
</dbReference>
<feature type="non-terminal residue" evidence="10">
    <location>
        <position position="1"/>
    </location>
</feature>
<keyword evidence="6 9" id="KW-1133">Transmembrane helix</keyword>
<keyword evidence="5" id="KW-0653">Protein transport</keyword>
<dbReference type="EMBL" id="UINC01008812">
    <property type="protein sequence ID" value="SVA39602.1"/>
    <property type="molecule type" value="Genomic_DNA"/>
</dbReference>
<dbReference type="InterPro" id="IPR003849">
    <property type="entry name" value="Preprotein_translocase_YajC"/>
</dbReference>
<evidence type="ECO:0000256" key="6">
    <source>
        <dbReference type="ARBA" id="ARBA00022989"/>
    </source>
</evidence>
<reference evidence="10" key="1">
    <citation type="submission" date="2018-05" db="EMBL/GenBank/DDBJ databases">
        <authorList>
            <person name="Lanie J.A."/>
            <person name="Ng W.-L."/>
            <person name="Kazmierczak K.M."/>
            <person name="Andrzejewski T.M."/>
            <person name="Davidsen T.M."/>
            <person name="Wayne K.J."/>
            <person name="Tettelin H."/>
            <person name="Glass J.I."/>
            <person name="Rusch D."/>
            <person name="Podicherti R."/>
            <person name="Tsui H.-C.T."/>
            <person name="Winkler M.E."/>
        </authorList>
    </citation>
    <scope>NUCLEOTIDE SEQUENCE</scope>
</reference>
<evidence type="ECO:0000256" key="7">
    <source>
        <dbReference type="ARBA" id="ARBA00023010"/>
    </source>
</evidence>
<evidence type="ECO:0000256" key="5">
    <source>
        <dbReference type="ARBA" id="ARBA00022927"/>
    </source>
</evidence>
<keyword evidence="4 9" id="KW-0812">Transmembrane</keyword>
<organism evidence="10">
    <name type="scientific">marine metagenome</name>
    <dbReference type="NCBI Taxonomy" id="408172"/>
    <lineage>
        <taxon>unclassified sequences</taxon>
        <taxon>metagenomes</taxon>
        <taxon>ecological metagenomes</taxon>
    </lineage>
</organism>
<evidence type="ECO:0000256" key="1">
    <source>
        <dbReference type="ARBA" id="ARBA00004162"/>
    </source>
</evidence>
<name>A0A381VH61_9ZZZZ</name>
<gene>
    <name evidence="10" type="ORF">METZ01_LOCUS92456</name>
</gene>
<evidence type="ECO:0000256" key="3">
    <source>
        <dbReference type="ARBA" id="ARBA00022475"/>
    </source>
</evidence>
<proteinExistence type="predicted"/>
<evidence type="ECO:0000313" key="10">
    <source>
        <dbReference type="EMBL" id="SVA39602.1"/>
    </source>
</evidence>
<keyword evidence="2" id="KW-0813">Transport</keyword>
<sequence length="108" mass="11914">VDILYGQVEMGGGGIAAFLPFILIMIIIYFLMIRPQTKRQKEKEAMREGIKKGDKVITMGGIYGTIQGFKEKGRQAVIKVDNNTNITINRTAIAGLAGKVKDEELEQA</sequence>
<dbReference type="GO" id="GO:0015031">
    <property type="term" value="P:protein transport"/>
    <property type="evidence" value="ECO:0007669"/>
    <property type="project" value="UniProtKB-KW"/>
</dbReference>
<dbReference type="Pfam" id="PF02699">
    <property type="entry name" value="YajC"/>
    <property type="match status" value="1"/>
</dbReference>
<dbReference type="NCBIfam" id="TIGR00739">
    <property type="entry name" value="yajC"/>
    <property type="match status" value="1"/>
</dbReference>
<evidence type="ECO:0000256" key="8">
    <source>
        <dbReference type="ARBA" id="ARBA00023136"/>
    </source>
</evidence>
<dbReference type="SMART" id="SM01323">
    <property type="entry name" value="YajC"/>
    <property type="match status" value="1"/>
</dbReference>
<keyword evidence="7" id="KW-0811">Translocation</keyword>
<dbReference type="AlphaFoldDB" id="A0A381VH61"/>
<evidence type="ECO:0008006" key="11">
    <source>
        <dbReference type="Google" id="ProtNLM"/>
    </source>
</evidence>
<feature type="transmembrane region" description="Helical" evidence="9">
    <location>
        <begin position="12"/>
        <end position="33"/>
    </location>
</feature>
<evidence type="ECO:0000256" key="9">
    <source>
        <dbReference type="SAM" id="Phobius"/>
    </source>
</evidence>
<evidence type="ECO:0000256" key="4">
    <source>
        <dbReference type="ARBA" id="ARBA00022692"/>
    </source>
</evidence>
<keyword evidence="8 9" id="KW-0472">Membrane</keyword>
<evidence type="ECO:0000256" key="2">
    <source>
        <dbReference type="ARBA" id="ARBA00022448"/>
    </source>
</evidence>
<keyword evidence="3" id="KW-1003">Cell membrane</keyword>
<accession>A0A381VH61</accession>
<dbReference type="PRINTS" id="PR01853">
    <property type="entry name" value="YAJCTRNLCASE"/>
</dbReference>
<dbReference type="PANTHER" id="PTHR33909">
    <property type="entry name" value="SEC TRANSLOCON ACCESSORY COMPLEX SUBUNIT YAJC"/>
    <property type="match status" value="1"/>
</dbReference>